<sequence>LTCLVHNVFFTLLFIPFLYIQAGAGYCVGVICSYVPYQPLFVSDRLADQLLFCHMIPNLQMRSISMFASFGVLIIVRHQLLLFDGSLFKLSSPLRYRLY</sequence>
<evidence type="ECO:0000313" key="2">
    <source>
        <dbReference type="EMBL" id="GMT17684.1"/>
    </source>
</evidence>
<organism evidence="2 3">
    <name type="scientific">Pristionchus fissidentatus</name>
    <dbReference type="NCBI Taxonomy" id="1538716"/>
    <lineage>
        <taxon>Eukaryota</taxon>
        <taxon>Metazoa</taxon>
        <taxon>Ecdysozoa</taxon>
        <taxon>Nematoda</taxon>
        <taxon>Chromadorea</taxon>
        <taxon>Rhabditida</taxon>
        <taxon>Rhabditina</taxon>
        <taxon>Diplogasteromorpha</taxon>
        <taxon>Diplogasteroidea</taxon>
        <taxon>Neodiplogasteridae</taxon>
        <taxon>Pristionchus</taxon>
    </lineage>
</organism>
<protein>
    <recommendedName>
        <fullName evidence="4">G protein-coupled receptor</fullName>
    </recommendedName>
</protein>
<dbReference type="EMBL" id="BTSY01000003">
    <property type="protein sequence ID" value="GMT17684.1"/>
    <property type="molecule type" value="Genomic_DNA"/>
</dbReference>
<feature type="non-terminal residue" evidence="2">
    <location>
        <position position="99"/>
    </location>
</feature>
<evidence type="ECO:0000256" key="1">
    <source>
        <dbReference type="SAM" id="Phobius"/>
    </source>
</evidence>
<keyword evidence="1" id="KW-0812">Transmembrane</keyword>
<accession>A0AAV5VGY6</accession>
<dbReference type="Proteomes" id="UP001432322">
    <property type="component" value="Unassembled WGS sequence"/>
</dbReference>
<feature type="transmembrane region" description="Helical" evidence="1">
    <location>
        <begin position="64"/>
        <end position="83"/>
    </location>
</feature>
<gene>
    <name evidence="2" type="ORF">PFISCL1PPCAC_8981</name>
</gene>
<feature type="non-terminal residue" evidence="2">
    <location>
        <position position="1"/>
    </location>
</feature>
<proteinExistence type="predicted"/>
<feature type="transmembrane region" description="Helical" evidence="1">
    <location>
        <begin position="12"/>
        <end position="35"/>
    </location>
</feature>
<reference evidence="2" key="1">
    <citation type="submission" date="2023-10" db="EMBL/GenBank/DDBJ databases">
        <title>Genome assembly of Pristionchus species.</title>
        <authorList>
            <person name="Yoshida K."/>
            <person name="Sommer R.J."/>
        </authorList>
    </citation>
    <scope>NUCLEOTIDE SEQUENCE</scope>
    <source>
        <strain evidence="2">RS5133</strain>
    </source>
</reference>
<keyword evidence="1" id="KW-0472">Membrane</keyword>
<name>A0AAV5VGY6_9BILA</name>
<dbReference type="AlphaFoldDB" id="A0AAV5VGY6"/>
<evidence type="ECO:0008006" key="4">
    <source>
        <dbReference type="Google" id="ProtNLM"/>
    </source>
</evidence>
<comment type="caution">
    <text evidence="2">The sequence shown here is derived from an EMBL/GenBank/DDBJ whole genome shotgun (WGS) entry which is preliminary data.</text>
</comment>
<evidence type="ECO:0000313" key="3">
    <source>
        <dbReference type="Proteomes" id="UP001432322"/>
    </source>
</evidence>
<keyword evidence="3" id="KW-1185">Reference proteome</keyword>
<keyword evidence="1" id="KW-1133">Transmembrane helix</keyword>